<evidence type="ECO:0000313" key="2">
    <source>
        <dbReference type="Proteomes" id="UP001189429"/>
    </source>
</evidence>
<dbReference type="Proteomes" id="UP001189429">
    <property type="component" value="Unassembled WGS sequence"/>
</dbReference>
<gene>
    <name evidence="1" type="ORF">PCOR1329_LOCUS13166</name>
</gene>
<evidence type="ECO:0000313" key="1">
    <source>
        <dbReference type="EMBL" id="CAK0807229.1"/>
    </source>
</evidence>
<accession>A0ABN9QQB6</accession>
<organism evidence="1 2">
    <name type="scientific">Prorocentrum cordatum</name>
    <dbReference type="NCBI Taxonomy" id="2364126"/>
    <lineage>
        <taxon>Eukaryota</taxon>
        <taxon>Sar</taxon>
        <taxon>Alveolata</taxon>
        <taxon>Dinophyceae</taxon>
        <taxon>Prorocentrales</taxon>
        <taxon>Prorocentraceae</taxon>
        <taxon>Prorocentrum</taxon>
    </lineage>
</organism>
<feature type="non-terminal residue" evidence="1">
    <location>
        <position position="350"/>
    </location>
</feature>
<name>A0ABN9QQB6_9DINO</name>
<sequence>RTGAIGLDKDKGRADLNGQRAIHLFDHLSQAWRSGIRRRQLRGDWPEWGHGSPLGRSRESALLALQAACWRLRDANASVAQQNRGVAGAFNALTWDHWSARAVGRPRPNDRLCFAQPLSDLYVTVATPDGALEFTLEERGAMGGSLLPWGFVATYSVAVGAAFAQVMEAEESYAWLGTKIPGKGRCNMGFTWFFEVQLRCARLPFTSYVHDPALPAPHVLPVAPGPMEELSKDPTTLLRPLIGGAFAMWKGGRQRALTNDQVRGYWELAMPEVAPEAHHQVIATVCGQCGFEDEMGIKRLGENGWPIATSTPRRHQVEEGLEEMGKVPGGMADLAYEGEVRDQFVQPDLR</sequence>
<reference evidence="1" key="1">
    <citation type="submission" date="2023-10" db="EMBL/GenBank/DDBJ databases">
        <authorList>
            <person name="Chen Y."/>
            <person name="Shah S."/>
            <person name="Dougan E. K."/>
            <person name="Thang M."/>
            <person name="Chan C."/>
        </authorList>
    </citation>
    <scope>NUCLEOTIDE SEQUENCE [LARGE SCALE GENOMIC DNA]</scope>
</reference>
<keyword evidence="2" id="KW-1185">Reference proteome</keyword>
<proteinExistence type="predicted"/>
<comment type="caution">
    <text evidence="1">The sequence shown here is derived from an EMBL/GenBank/DDBJ whole genome shotgun (WGS) entry which is preliminary data.</text>
</comment>
<dbReference type="EMBL" id="CAUYUJ010003880">
    <property type="protein sequence ID" value="CAK0807229.1"/>
    <property type="molecule type" value="Genomic_DNA"/>
</dbReference>
<protein>
    <submittedName>
        <fullName evidence="1">Uncharacterized protein</fullName>
    </submittedName>
</protein>
<feature type="non-terminal residue" evidence="1">
    <location>
        <position position="1"/>
    </location>
</feature>